<comment type="similarity">
    <text evidence="4">Belongs to the DoxX family.</text>
</comment>
<feature type="transmembrane region" description="Helical" evidence="14">
    <location>
        <begin position="118"/>
        <end position="138"/>
    </location>
</feature>
<dbReference type="KEGG" id="dpte:113789939"/>
<evidence type="ECO:0000256" key="3">
    <source>
        <dbReference type="ARBA" id="ARBA00004585"/>
    </source>
</evidence>
<dbReference type="Proteomes" id="UP000515146">
    <property type="component" value="Unplaced"/>
</dbReference>
<evidence type="ECO:0000256" key="7">
    <source>
        <dbReference type="ARBA" id="ARBA00022989"/>
    </source>
</evidence>
<evidence type="ECO:0000256" key="8">
    <source>
        <dbReference type="ARBA" id="ARBA00023136"/>
    </source>
</evidence>
<evidence type="ECO:0000313" key="15">
    <source>
        <dbReference type="Proteomes" id="UP000515146"/>
    </source>
</evidence>
<organism evidence="15 16">
    <name type="scientific">Dermatophagoides pteronyssinus</name>
    <name type="common">European house dust mite</name>
    <dbReference type="NCBI Taxonomy" id="6956"/>
    <lineage>
        <taxon>Eukaryota</taxon>
        <taxon>Metazoa</taxon>
        <taxon>Ecdysozoa</taxon>
        <taxon>Arthropoda</taxon>
        <taxon>Chelicerata</taxon>
        <taxon>Arachnida</taxon>
        <taxon>Acari</taxon>
        <taxon>Acariformes</taxon>
        <taxon>Sarcoptiformes</taxon>
        <taxon>Astigmata</taxon>
        <taxon>Psoroptidia</taxon>
        <taxon>Analgoidea</taxon>
        <taxon>Pyroglyphidae</taxon>
        <taxon>Dermatophagoidinae</taxon>
        <taxon>Dermatophagoides</taxon>
    </lineage>
</organism>
<evidence type="ECO:0000313" key="16">
    <source>
        <dbReference type="RefSeq" id="XP_027195342.1"/>
    </source>
</evidence>
<name>A0A6P6XPH3_DERPT</name>
<keyword evidence="15" id="KW-1185">Reference proteome</keyword>
<feature type="transmembrane region" description="Helical" evidence="14">
    <location>
        <begin position="7"/>
        <end position="26"/>
    </location>
</feature>
<dbReference type="AlphaFoldDB" id="A0A6P6XPH3"/>
<dbReference type="PANTHER" id="PTHR13163">
    <property type="entry name" value="SPINAL CORD EXPRESSION PROTEIN 4"/>
    <property type="match status" value="1"/>
</dbReference>
<dbReference type="GeneID" id="113789939"/>
<evidence type="ECO:0000256" key="12">
    <source>
        <dbReference type="ARBA" id="ARBA00024424"/>
    </source>
</evidence>
<comment type="subcellular location">
    <subcellularLocation>
        <location evidence="2">Cytoplasmic vesicle</location>
    </subcellularLocation>
    <subcellularLocation>
        <location evidence="1">Endoplasmic reticulum membrane</location>
        <topology evidence="1">Multi-pass membrane protein</topology>
    </subcellularLocation>
    <subcellularLocation>
        <location evidence="3">Peroxisome membrane</location>
        <topology evidence="3">Multi-pass membrane protein</topology>
    </subcellularLocation>
</comment>
<evidence type="ECO:0000256" key="2">
    <source>
        <dbReference type="ARBA" id="ARBA00004541"/>
    </source>
</evidence>
<feature type="transmembrane region" description="Helical" evidence="14">
    <location>
        <begin position="92"/>
        <end position="112"/>
    </location>
</feature>
<feature type="compositionally biased region" description="Low complexity" evidence="13">
    <location>
        <begin position="241"/>
        <end position="253"/>
    </location>
</feature>
<evidence type="ECO:0000256" key="13">
    <source>
        <dbReference type="SAM" id="MobiDB-lite"/>
    </source>
</evidence>
<evidence type="ECO:0000256" key="11">
    <source>
        <dbReference type="ARBA" id="ARBA00023329"/>
    </source>
</evidence>
<dbReference type="GO" id="GO:0005778">
    <property type="term" value="C:peroxisomal membrane"/>
    <property type="evidence" value="ECO:0007669"/>
    <property type="project" value="UniProtKB-SubCell"/>
</dbReference>
<dbReference type="PANTHER" id="PTHR13163:SF0">
    <property type="entry name" value="NOVEL ACETYLCHOLINE RECEPTOR CHAPERONE"/>
    <property type="match status" value="1"/>
</dbReference>
<reference evidence="16" key="1">
    <citation type="submission" date="2025-08" db="UniProtKB">
        <authorList>
            <consortium name="RefSeq"/>
        </authorList>
    </citation>
    <scope>IDENTIFICATION</scope>
    <source>
        <strain evidence="16">Airmid</strain>
    </source>
</reference>
<evidence type="ECO:0000256" key="9">
    <source>
        <dbReference type="ARBA" id="ARBA00023140"/>
    </source>
</evidence>
<keyword evidence="9" id="KW-0576">Peroxisome</keyword>
<gene>
    <name evidence="16" type="primary">LOC113789939</name>
</gene>
<evidence type="ECO:0000256" key="1">
    <source>
        <dbReference type="ARBA" id="ARBA00004477"/>
    </source>
</evidence>
<dbReference type="GO" id="GO:0051131">
    <property type="term" value="P:chaperone-mediated protein complex assembly"/>
    <property type="evidence" value="ECO:0007669"/>
    <property type="project" value="TreeGrafter"/>
</dbReference>
<dbReference type="InParanoid" id="A0A6P6XPH3"/>
<dbReference type="GO" id="GO:2000010">
    <property type="term" value="P:positive regulation of protein localization to cell surface"/>
    <property type="evidence" value="ECO:0007669"/>
    <property type="project" value="TreeGrafter"/>
</dbReference>
<evidence type="ECO:0000256" key="6">
    <source>
        <dbReference type="ARBA" id="ARBA00022824"/>
    </source>
</evidence>
<dbReference type="GO" id="GO:0031410">
    <property type="term" value="C:cytoplasmic vesicle"/>
    <property type="evidence" value="ECO:0007669"/>
    <property type="project" value="UniProtKB-SubCell"/>
</dbReference>
<dbReference type="RefSeq" id="XP_027195342.1">
    <property type="nucleotide sequence ID" value="XM_027339541.1"/>
</dbReference>
<evidence type="ECO:0000256" key="10">
    <source>
        <dbReference type="ARBA" id="ARBA00023186"/>
    </source>
</evidence>
<evidence type="ECO:0000256" key="14">
    <source>
        <dbReference type="SAM" id="Phobius"/>
    </source>
</evidence>
<dbReference type="GO" id="GO:0005789">
    <property type="term" value="C:endoplasmic reticulum membrane"/>
    <property type="evidence" value="ECO:0007669"/>
    <property type="project" value="UniProtKB-SubCell"/>
</dbReference>
<feature type="compositionally biased region" description="Basic residues" evidence="13">
    <location>
        <begin position="257"/>
        <end position="269"/>
    </location>
</feature>
<sequence>MARIARMVFTSLSLFLGMFFFFFGLIKVSRSLNSEIHREMRRNFVRYAKVIPLLTTNLGWKISPKYYRLCVGYSEIIAGLLLAFCPGRTKQLVNVFLIALSIGAIHTHLAIGDDYNKMIPAIAFFSMLTTRLILYFLLRRIDQQQSESVSFPSKVEKTEFNTTTTPIIEDKQAIKIPETSQKWSSIFTMKWWFGRTFMATIPTNRSGGKFDDLIDDTFRIDKPKTKKSNKTIKNLMEKESINTTTSSSSSITSGHGTKNRRKRNKQKNE</sequence>
<evidence type="ECO:0000256" key="4">
    <source>
        <dbReference type="ARBA" id="ARBA00006679"/>
    </source>
</evidence>
<protein>
    <recommendedName>
        <fullName evidence="12">Novel acetylcholine receptor chaperone</fullName>
    </recommendedName>
</protein>
<feature type="transmembrane region" description="Helical" evidence="14">
    <location>
        <begin position="66"/>
        <end position="85"/>
    </location>
</feature>
<dbReference type="OrthoDB" id="432685at2759"/>
<keyword evidence="11" id="KW-0968">Cytoplasmic vesicle</keyword>
<proteinExistence type="inferred from homology"/>
<keyword evidence="5 14" id="KW-0812">Transmembrane</keyword>
<keyword evidence="10" id="KW-0143">Chaperone</keyword>
<keyword evidence="6" id="KW-0256">Endoplasmic reticulum</keyword>
<keyword evidence="8 14" id="KW-0472">Membrane</keyword>
<evidence type="ECO:0000256" key="5">
    <source>
        <dbReference type="ARBA" id="ARBA00022692"/>
    </source>
</evidence>
<keyword evidence="7 14" id="KW-1133">Transmembrane helix</keyword>
<dbReference type="InterPro" id="IPR040399">
    <property type="entry name" value="TMEM35A/B"/>
</dbReference>
<feature type="region of interest" description="Disordered" evidence="13">
    <location>
        <begin position="225"/>
        <end position="269"/>
    </location>
</feature>
<accession>A0A6P6XPH3</accession>